<name>A0A4Q7S566_9BURK</name>
<dbReference type="InterPro" id="IPR015422">
    <property type="entry name" value="PyrdxlP-dep_Trfase_small"/>
</dbReference>
<dbReference type="AlphaFoldDB" id="A0A4Q7S566"/>
<dbReference type="Gene3D" id="3.90.1150.10">
    <property type="entry name" value="Aspartate Aminotransferase, domain 1"/>
    <property type="match status" value="1"/>
</dbReference>
<evidence type="ECO:0000256" key="3">
    <source>
        <dbReference type="PIRSR" id="PIRSR000390-1"/>
    </source>
</evidence>
<evidence type="ECO:0000256" key="1">
    <source>
        <dbReference type="ARBA" id="ARBA00022898"/>
    </source>
</evidence>
<dbReference type="InterPro" id="IPR015424">
    <property type="entry name" value="PyrdxlP-dep_Trfase"/>
</dbReference>
<feature type="modified residue" description="N6-(pyridoxal phosphate)lysine" evidence="4">
    <location>
        <position position="187"/>
    </location>
</feature>
<proteinExistence type="inferred from homology"/>
<evidence type="ECO:0000256" key="5">
    <source>
        <dbReference type="RuleBase" id="RU004508"/>
    </source>
</evidence>
<dbReference type="InterPro" id="IPR015421">
    <property type="entry name" value="PyrdxlP-dep_Trfase_major"/>
</dbReference>
<dbReference type="Gene3D" id="3.40.640.10">
    <property type="entry name" value="Type I PLP-dependent aspartate aminotransferase-like (Major domain)"/>
    <property type="match status" value="1"/>
</dbReference>
<reference evidence="6 7" key="1">
    <citation type="journal article" date="2015" name="Stand. Genomic Sci.">
        <title>Genomic Encyclopedia of Bacterial and Archaeal Type Strains, Phase III: the genomes of soil and plant-associated and newly described type strains.</title>
        <authorList>
            <person name="Whitman W.B."/>
            <person name="Woyke T."/>
            <person name="Klenk H.P."/>
            <person name="Zhou Y."/>
            <person name="Lilburn T.G."/>
            <person name="Beck B.J."/>
            <person name="De Vos P."/>
            <person name="Vandamme P."/>
            <person name="Eisen J.A."/>
            <person name="Garrity G."/>
            <person name="Hugenholtz P."/>
            <person name="Kyrpides N.C."/>
        </authorList>
    </citation>
    <scope>NUCLEOTIDE SEQUENCE [LARGE SCALE GENOMIC DNA]</scope>
    <source>
        <strain evidence="6 7">ASC-9842</strain>
    </source>
</reference>
<evidence type="ECO:0000256" key="4">
    <source>
        <dbReference type="PIRSR" id="PIRSR000390-2"/>
    </source>
</evidence>
<evidence type="ECO:0000313" key="6">
    <source>
        <dbReference type="EMBL" id="RZT41546.1"/>
    </source>
</evidence>
<dbReference type="GO" id="GO:0008483">
    <property type="term" value="F:transaminase activity"/>
    <property type="evidence" value="ECO:0007669"/>
    <property type="project" value="TreeGrafter"/>
</dbReference>
<dbReference type="PANTHER" id="PTHR30244:SF36">
    <property type="entry name" value="3-OXO-GLUCOSE-6-PHOSPHATE:GLUTAMATE AMINOTRANSFERASE"/>
    <property type="match status" value="1"/>
</dbReference>
<keyword evidence="1 4" id="KW-0663">Pyridoxal phosphate</keyword>
<keyword evidence="7" id="KW-1185">Reference proteome</keyword>
<dbReference type="Pfam" id="PF01041">
    <property type="entry name" value="DegT_DnrJ_EryC1"/>
    <property type="match status" value="1"/>
</dbReference>
<dbReference type="InterPro" id="IPR000653">
    <property type="entry name" value="DegT/StrS_aminotransferase"/>
</dbReference>
<dbReference type="PANTHER" id="PTHR30244">
    <property type="entry name" value="TRANSAMINASE"/>
    <property type="match status" value="1"/>
</dbReference>
<dbReference type="Proteomes" id="UP000291078">
    <property type="component" value="Unassembled WGS sequence"/>
</dbReference>
<evidence type="ECO:0000313" key="7">
    <source>
        <dbReference type="Proteomes" id="UP000291078"/>
    </source>
</evidence>
<dbReference type="OrthoDB" id="9804264at2"/>
<dbReference type="GO" id="GO:0000271">
    <property type="term" value="P:polysaccharide biosynthetic process"/>
    <property type="evidence" value="ECO:0007669"/>
    <property type="project" value="TreeGrafter"/>
</dbReference>
<sequence length="368" mass="39867">MTQSVPLFSAQAVNAGIDLMAPVARVIDSHWYILGRETAGFESEFAEYLQIGHCIGVANGTDALELALRALDVMQGDEVVICANAGFYANTALRLIGARAQYVDIDPATLTMSVDGLRVALESCRPKAVVVTHLYGQMADIEALTQIANAAGVPVIEDCAQSHGARRNGQQAGTVGTIGTFSFYPTKNLGALGDGGAIVCGDEALAQRVRQLRQYGWATKYHVAADGGCNSRLDEIQAAILRAKLPHLDAWNSQRRSIAQRYNQAFANLPVCCPVSTGDDYVAHLYVLRMKNRDAFRQFLGAHGIATDIHYPVPDHRQAVVENEHGQWELPHTESACTEVVTLPCFPGLPDADVARVIEAVTRYFSQD</sequence>
<protein>
    <submittedName>
        <fullName evidence="6">dTDP-4-amino-4,6-dideoxygalactose transaminase</fullName>
    </submittedName>
</protein>
<dbReference type="PIRSF" id="PIRSF000390">
    <property type="entry name" value="PLP_StrS"/>
    <property type="match status" value="1"/>
</dbReference>
<organism evidence="6 7">
    <name type="scientific">Cupriavidus agavae</name>
    <dbReference type="NCBI Taxonomy" id="1001822"/>
    <lineage>
        <taxon>Bacteria</taxon>
        <taxon>Pseudomonadati</taxon>
        <taxon>Pseudomonadota</taxon>
        <taxon>Betaproteobacteria</taxon>
        <taxon>Burkholderiales</taxon>
        <taxon>Burkholderiaceae</taxon>
        <taxon>Cupriavidus</taxon>
    </lineage>
</organism>
<evidence type="ECO:0000256" key="2">
    <source>
        <dbReference type="ARBA" id="ARBA00037999"/>
    </source>
</evidence>
<feature type="active site" description="Proton acceptor" evidence="3">
    <location>
        <position position="187"/>
    </location>
</feature>
<dbReference type="SUPFAM" id="SSF53383">
    <property type="entry name" value="PLP-dependent transferases"/>
    <property type="match status" value="1"/>
</dbReference>
<comment type="caution">
    <text evidence="6">The sequence shown here is derived from an EMBL/GenBank/DDBJ whole genome shotgun (WGS) entry which is preliminary data.</text>
</comment>
<gene>
    <name evidence="6" type="ORF">EV147_0540</name>
</gene>
<dbReference type="CDD" id="cd00616">
    <property type="entry name" value="AHBA_syn"/>
    <property type="match status" value="1"/>
</dbReference>
<dbReference type="EMBL" id="SGXM01000001">
    <property type="protein sequence ID" value="RZT41546.1"/>
    <property type="molecule type" value="Genomic_DNA"/>
</dbReference>
<accession>A0A4Q7S566</accession>
<comment type="similarity">
    <text evidence="2 5">Belongs to the DegT/DnrJ/EryC1 family.</text>
</comment>
<dbReference type="GO" id="GO:0030170">
    <property type="term" value="F:pyridoxal phosphate binding"/>
    <property type="evidence" value="ECO:0007669"/>
    <property type="project" value="TreeGrafter"/>
</dbReference>